<reference evidence="2" key="1">
    <citation type="submission" date="2021-01" db="EMBL/GenBank/DDBJ databases">
        <title>Whole genome shotgun sequence of Planosporangium mesophilum NBRC 109066.</title>
        <authorList>
            <person name="Komaki H."/>
            <person name="Tamura T."/>
        </authorList>
    </citation>
    <scope>NUCLEOTIDE SEQUENCE</scope>
    <source>
        <strain evidence="2">NBRC 109066</strain>
    </source>
</reference>
<dbReference type="AlphaFoldDB" id="A0A8J3X0V9"/>
<protein>
    <submittedName>
        <fullName evidence="2">Uncharacterized protein</fullName>
    </submittedName>
</protein>
<comment type="caution">
    <text evidence="2">The sequence shown here is derived from an EMBL/GenBank/DDBJ whole genome shotgun (WGS) entry which is preliminary data.</text>
</comment>
<evidence type="ECO:0000256" key="1">
    <source>
        <dbReference type="SAM" id="MobiDB-lite"/>
    </source>
</evidence>
<feature type="region of interest" description="Disordered" evidence="1">
    <location>
        <begin position="308"/>
        <end position="364"/>
    </location>
</feature>
<dbReference type="EMBL" id="BOON01000031">
    <property type="protein sequence ID" value="GII23780.1"/>
    <property type="molecule type" value="Genomic_DNA"/>
</dbReference>
<sequence>MSLELARQVADTVLFEGYVLYPYRASAAKNQVRWQFGVLAPRGAAGSEPWFSRTECLVEPDDTDPELTVTVRFLQIQRREGPPVWDEGVVQEVTATAVLKPGADEQTTGFAIPGGSETEGDVVRRRSRLSGVIRIATTPIEGPYGLLRVRIQVENHTAADHDPDAPRAEMLPFALISTHALLSVRSGQFVSLLEPPEWAQDAVASCRNEHTWPVLVGEGRRDVMLSSPIILYDHPEIAPESTGDFYDGTEIDELLTLRTMTLTDEEKREARETDPRAAAIVDRADNMPGEVLERLHGAVRYLRRVTGDDGVPEMREPTGDEEVAEMPGSNGGNGGKADPQPWWDPGADRSVNPETDSVPVPGGLARRGSRVRLHPMGRADAQDMFLQDRTATVEAVLFDVDGSTHLAVTLDDDPAAELNRSVGRFLYFAPGEVELVEEAS</sequence>
<dbReference type="Proteomes" id="UP000599074">
    <property type="component" value="Unassembled WGS sequence"/>
</dbReference>
<keyword evidence="3" id="KW-1185">Reference proteome</keyword>
<dbReference type="RefSeq" id="WP_168114211.1">
    <property type="nucleotide sequence ID" value="NZ_BOON01000031.1"/>
</dbReference>
<name>A0A8J3X0V9_9ACTN</name>
<evidence type="ECO:0000313" key="3">
    <source>
        <dbReference type="Proteomes" id="UP000599074"/>
    </source>
</evidence>
<accession>A0A8J3X0V9</accession>
<evidence type="ECO:0000313" key="2">
    <source>
        <dbReference type="EMBL" id="GII23780.1"/>
    </source>
</evidence>
<gene>
    <name evidence="2" type="ORF">Pme01_33770</name>
</gene>
<organism evidence="2 3">
    <name type="scientific">Planosporangium mesophilum</name>
    <dbReference type="NCBI Taxonomy" id="689768"/>
    <lineage>
        <taxon>Bacteria</taxon>
        <taxon>Bacillati</taxon>
        <taxon>Actinomycetota</taxon>
        <taxon>Actinomycetes</taxon>
        <taxon>Micromonosporales</taxon>
        <taxon>Micromonosporaceae</taxon>
        <taxon>Planosporangium</taxon>
    </lineage>
</organism>
<proteinExistence type="predicted"/>